<feature type="domain" description="YtkA-like" evidence="3">
    <location>
        <begin position="34"/>
        <end position="116"/>
    </location>
</feature>
<name>A0ABR5MJ19_9BACI</name>
<feature type="chain" id="PRO_5045597579" description="YtkA-like domain-containing protein" evidence="2">
    <location>
        <begin position="19"/>
        <end position="255"/>
    </location>
</feature>
<reference evidence="4 5" key="1">
    <citation type="submission" date="2015-07" db="EMBL/GenBank/DDBJ databases">
        <title>High-quality draft genome sequence of Oceanobacillus caeni HM6, a bacillus isolated from a human feces.</title>
        <authorList>
            <person name="Kumar J."/>
            <person name="Verma M.K."/>
            <person name="Pandey R."/>
            <person name="Bhambi M."/>
            <person name="Chauhan N."/>
        </authorList>
    </citation>
    <scope>NUCLEOTIDE SEQUENCE [LARGE SCALE GENOMIC DNA]</scope>
    <source>
        <strain evidence="4 5">HM6</strain>
    </source>
</reference>
<dbReference type="Pfam" id="PF13115">
    <property type="entry name" value="YtkA"/>
    <property type="match status" value="1"/>
</dbReference>
<dbReference type="RefSeq" id="WP_225344173.1">
    <property type="nucleotide sequence ID" value="NZ_JARTGE010000078.1"/>
</dbReference>
<organism evidence="4 5">
    <name type="scientific">Oceanobacillus caeni</name>
    <dbReference type="NCBI Taxonomy" id="405946"/>
    <lineage>
        <taxon>Bacteria</taxon>
        <taxon>Bacillati</taxon>
        <taxon>Bacillota</taxon>
        <taxon>Bacilli</taxon>
        <taxon>Bacillales</taxon>
        <taxon>Bacillaceae</taxon>
        <taxon>Oceanobacillus</taxon>
    </lineage>
</organism>
<proteinExistence type="predicted"/>
<evidence type="ECO:0000259" key="3">
    <source>
        <dbReference type="Pfam" id="PF13115"/>
    </source>
</evidence>
<keyword evidence="5" id="KW-1185">Reference proteome</keyword>
<feature type="signal peptide" evidence="2">
    <location>
        <begin position="1"/>
        <end position="18"/>
    </location>
</feature>
<feature type="compositionally biased region" description="Basic and acidic residues" evidence="1">
    <location>
        <begin position="139"/>
        <end position="158"/>
    </location>
</feature>
<evidence type="ECO:0000313" key="5">
    <source>
        <dbReference type="Proteomes" id="UP000037854"/>
    </source>
</evidence>
<evidence type="ECO:0000313" key="4">
    <source>
        <dbReference type="EMBL" id="KPH74749.1"/>
    </source>
</evidence>
<gene>
    <name evidence="4" type="ORF">AFL42_09510</name>
</gene>
<evidence type="ECO:0000256" key="2">
    <source>
        <dbReference type="SAM" id="SignalP"/>
    </source>
</evidence>
<sequence>MGRRILILIVALTMAVLAACNNDNDTDQSQESEELKMLEVDFEVVDKADVGETVELNAIVTYGDEKVKDADEVTFEYWKQGNEEDSTKIEANNNEDGTYTAQVSFDSDGVYEMYAHTTARDLHTMPKKSITIGDGASSNHEDEHQHDGETHEHSGHGEGLDMHFIKPENTKVNEEVKLTVNLQMKDEPFEGARVRYEIVNDNSDIHDWVDADETVSGEYTNSYSFAKEGMYKIVIHVENDEGLHEHTEHQIEVNK</sequence>
<evidence type="ECO:0000256" key="1">
    <source>
        <dbReference type="SAM" id="MobiDB-lite"/>
    </source>
</evidence>
<comment type="caution">
    <text evidence="4">The sequence shown here is derived from an EMBL/GenBank/DDBJ whole genome shotgun (WGS) entry which is preliminary data.</text>
</comment>
<protein>
    <recommendedName>
        <fullName evidence="3">YtkA-like domain-containing protein</fullName>
    </recommendedName>
</protein>
<dbReference type="PROSITE" id="PS51257">
    <property type="entry name" value="PROKAR_LIPOPROTEIN"/>
    <property type="match status" value="1"/>
</dbReference>
<dbReference type="InterPro" id="IPR032693">
    <property type="entry name" value="YtkA-like_dom"/>
</dbReference>
<dbReference type="EMBL" id="LGTK01000028">
    <property type="protein sequence ID" value="KPH74749.1"/>
    <property type="molecule type" value="Genomic_DNA"/>
</dbReference>
<dbReference type="Proteomes" id="UP000037854">
    <property type="component" value="Unassembled WGS sequence"/>
</dbReference>
<accession>A0ABR5MJ19</accession>
<feature type="region of interest" description="Disordered" evidence="1">
    <location>
        <begin position="130"/>
        <end position="158"/>
    </location>
</feature>
<keyword evidence="2" id="KW-0732">Signal</keyword>